<sequence>MQLEKEKKPVARKLLLKLLGSRDNIKMNASAAVRVGALFGISENNIRVTLTRLQSAHLITLVERGYYKLGDEGIRFAKEIHQWREDENGLVPWQNDWVVAQTSPIAKSDQKQNRNNERALKLAGMKKLANDFYIRPNNFSGGAGEVRDKLYSLGLSRKALLFSACDFDSKTQTKAMGLWRHLNLESLYRNGCNEIEESLARLTSLPLEEATKESYVIGDRALYHLVFDPLLPTPLVDVAMRERYRNLVKKYDDIGAQIWLRFLNQN</sequence>
<dbReference type="GO" id="GO:0006351">
    <property type="term" value="P:DNA-templated transcription"/>
    <property type="evidence" value="ECO:0007669"/>
    <property type="project" value="TreeGrafter"/>
</dbReference>
<dbReference type="RefSeq" id="WP_039218391.1">
    <property type="nucleotide sequence ID" value="NZ_JWLW01000012.1"/>
</dbReference>
<proteinExistence type="predicted"/>
<evidence type="ECO:0000313" key="2">
    <source>
        <dbReference type="Proteomes" id="UP000031197"/>
    </source>
</evidence>
<dbReference type="Proteomes" id="UP000031197">
    <property type="component" value="Unassembled WGS sequence"/>
</dbReference>
<gene>
    <name evidence="1" type="ORF">RJ41_06355</name>
</gene>
<dbReference type="PANTHER" id="PTHR30319:SF1">
    <property type="entry name" value="TRANSCRIPTIONAL REPRESSOR PAAX"/>
    <property type="match status" value="1"/>
</dbReference>
<dbReference type="PANTHER" id="PTHR30319">
    <property type="entry name" value="PHENYLACETIC ACID REGULATOR-RELATED TRANSCRIPTIONAL REPRESSOR"/>
    <property type="match status" value="1"/>
</dbReference>
<dbReference type="Gene3D" id="1.10.10.10">
    <property type="entry name" value="Winged helix-like DNA-binding domain superfamily/Winged helix DNA-binding domain"/>
    <property type="match status" value="1"/>
</dbReference>
<name>A0A0B3XX10_9ALTE</name>
<comment type="caution">
    <text evidence="1">The sequence shown here is derived from an EMBL/GenBank/DDBJ whole genome shotgun (WGS) entry which is preliminary data.</text>
</comment>
<dbReference type="InterPro" id="IPR036388">
    <property type="entry name" value="WH-like_DNA-bd_sf"/>
</dbReference>
<dbReference type="AlphaFoldDB" id="A0A0B3XX10"/>
<dbReference type="OrthoDB" id="6380574at2"/>
<organism evidence="1 2">
    <name type="scientific">Alteromonas marina</name>
    <dbReference type="NCBI Taxonomy" id="203795"/>
    <lineage>
        <taxon>Bacteria</taxon>
        <taxon>Pseudomonadati</taxon>
        <taxon>Pseudomonadota</taxon>
        <taxon>Gammaproteobacteria</taxon>
        <taxon>Alteromonadales</taxon>
        <taxon>Alteromonadaceae</taxon>
        <taxon>Alteromonas/Salinimonas group</taxon>
        <taxon>Alteromonas</taxon>
    </lineage>
</organism>
<protein>
    <submittedName>
        <fullName evidence="1">PaaX family transcriptional regulator</fullName>
    </submittedName>
</protein>
<dbReference type="EMBL" id="JWLW01000012">
    <property type="protein sequence ID" value="KHT54156.1"/>
    <property type="molecule type" value="Genomic_DNA"/>
</dbReference>
<evidence type="ECO:0000313" key="1">
    <source>
        <dbReference type="EMBL" id="KHT54156.1"/>
    </source>
</evidence>
<keyword evidence="2" id="KW-1185">Reference proteome</keyword>
<accession>A0A0B3XX10</accession>
<reference evidence="1 2" key="1">
    <citation type="submission" date="2014-12" db="EMBL/GenBank/DDBJ databases">
        <title>Genome sequencing of Alteromonas marina AD001.</title>
        <authorList>
            <person name="Adrian T.G.S."/>
            <person name="Chan K.G."/>
        </authorList>
    </citation>
    <scope>NUCLEOTIDE SEQUENCE [LARGE SCALE GENOMIC DNA]</scope>
    <source>
        <strain evidence="1 2">AD001</strain>
    </source>
</reference>